<evidence type="ECO:0000313" key="5">
    <source>
        <dbReference type="Proteomes" id="UP000053958"/>
    </source>
</evidence>
<proteinExistence type="inferred from homology"/>
<keyword evidence="3" id="KW-0472">Membrane</keyword>
<dbReference type="PANTHER" id="PTHR12832">
    <property type="entry name" value="TESTIS-SPECIFIC PROTEIN PBS13 T-COMPLEX 11"/>
    <property type="match status" value="1"/>
</dbReference>
<feature type="region of interest" description="Disordered" evidence="2">
    <location>
        <begin position="1"/>
        <end position="93"/>
    </location>
</feature>
<dbReference type="EMBL" id="LASV01000082">
    <property type="protein sequence ID" value="KKA23900.1"/>
    <property type="molecule type" value="Genomic_DNA"/>
</dbReference>
<sequence>MDLQKPKKSRADTHSDQEEASEYCVDGFGRSTDSKNTPENESLDPRQDAPGNGVAAEMNGVHIAKSLPRETTSPSHRSLSSSAKVPKKKSKSRTMTMLIPKALNLDTSQLKLLQSAELLPPVTKETLSELDLDRIMRNIHLRTDANFERDLHFKPDLDGEKGQKKRRAANDYWDALQIEISIYAFCTRNNIKICHEYNSDPVDQAAFTPRLPTMFETLQDVLKTLVPERDHPSVVQNLDVPLLMQQVRKGVLDLVGLSTWLAGLLKMHCAPMRDKEADKMVEEIKAGSEHQDMAKVVNGLRTLFGILEMMKLDVANHQIRAFRILLIEDTIPFLQGYFFKRIMNNEFRVEESKNWYLAVRKQVPDLTKEPKNKSFAPVAVLFHGLVELLLQFDDPVKFPQTFHFDMGRLWQLRAELQHLININICWSVLESFIGDNRSTSSSRSDLYSKFRSRISSLLDDNDGRRRRGARVPNVGDVALDLAGLACEACGRTKVVSDHVIQEVLEYDFTHESPRFRFIQDIIRKELIKITFELAKKYLTMSPLAICESQRTRQLHPQGPISQHYIDLEPVATRLAHIGVLHWRVWGPLLYAREDTPCLQTVGWFGVQAMSCVLGAFWWAMAAFWSLGLGVQRYGYIRCFGSFSRIGVFVT</sequence>
<feature type="transmembrane region" description="Helical" evidence="3">
    <location>
        <begin position="601"/>
        <end position="627"/>
    </location>
</feature>
<dbReference type="STRING" id="1408163.A0A0F4Z0L9"/>
<dbReference type="Pfam" id="PF05794">
    <property type="entry name" value="Tcp11"/>
    <property type="match status" value="1"/>
</dbReference>
<feature type="compositionally biased region" description="Low complexity" evidence="2">
    <location>
        <begin position="73"/>
        <end position="84"/>
    </location>
</feature>
<name>A0A0F4Z0L9_RASE3</name>
<feature type="compositionally biased region" description="Basic and acidic residues" evidence="2">
    <location>
        <begin position="32"/>
        <end position="47"/>
    </location>
</feature>
<dbReference type="OrthoDB" id="276323at2759"/>
<keyword evidence="3" id="KW-1133">Transmembrane helix</keyword>
<keyword evidence="5" id="KW-1185">Reference proteome</keyword>
<evidence type="ECO:0000256" key="2">
    <source>
        <dbReference type="SAM" id="MobiDB-lite"/>
    </source>
</evidence>
<dbReference type="InterPro" id="IPR008862">
    <property type="entry name" value="Tcp11"/>
</dbReference>
<dbReference type="AlphaFoldDB" id="A0A0F4Z0L9"/>
<dbReference type="PANTHER" id="PTHR12832:SF11">
    <property type="entry name" value="LD23868P"/>
    <property type="match status" value="1"/>
</dbReference>
<evidence type="ECO:0000256" key="3">
    <source>
        <dbReference type="SAM" id="Phobius"/>
    </source>
</evidence>
<accession>A0A0F4Z0L9</accession>
<evidence type="ECO:0000313" key="4">
    <source>
        <dbReference type="EMBL" id="KKA23900.1"/>
    </source>
</evidence>
<dbReference type="Proteomes" id="UP000053958">
    <property type="component" value="Unassembled WGS sequence"/>
</dbReference>
<evidence type="ECO:0000256" key="1">
    <source>
        <dbReference type="ARBA" id="ARBA00010954"/>
    </source>
</evidence>
<dbReference type="GO" id="GO:0010737">
    <property type="term" value="P:protein kinase A signaling"/>
    <property type="evidence" value="ECO:0007669"/>
    <property type="project" value="TreeGrafter"/>
</dbReference>
<dbReference type="GeneID" id="25314400"/>
<protein>
    <submittedName>
        <fullName evidence="4">cAMP-mediated signaling protein Sok1</fullName>
    </submittedName>
</protein>
<reference evidence="4 5" key="1">
    <citation type="submission" date="2015-04" db="EMBL/GenBank/DDBJ databases">
        <authorList>
            <person name="Heijne W.H."/>
            <person name="Fedorova N.D."/>
            <person name="Nierman W.C."/>
            <person name="Vollebregt A.W."/>
            <person name="Zhao Z."/>
            <person name="Wu L."/>
            <person name="Kumar M."/>
            <person name="Stam H."/>
            <person name="van den Berg M.A."/>
            <person name="Pel H.J."/>
        </authorList>
    </citation>
    <scope>NUCLEOTIDE SEQUENCE [LARGE SCALE GENOMIC DNA]</scope>
    <source>
        <strain evidence="4 5">CBS 393.64</strain>
    </source>
</reference>
<comment type="similarity">
    <text evidence="1">Belongs to the TCP11 family.</text>
</comment>
<comment type="caution">
    <text evidence="4">The sequence shown here is derived from an EMBL/GenBank/DDBJ whole genome shotgun (WGS) entry which is preliminary data.</text>
</comment>
<gene>
    <name evidence="4" type="ORF">T310_2049</name>
</gene>
<keyword evidence="3" id="KW-0812">Transmembrane</keyword>
<dbReference type="RefSeq" id="XP_013330512.1">
    <property type="nucleotide sequence ID" value="XM_013475058.1"/>
</dbReference>
<organism evidence="4 5">
    <name type="scientific">Rasamsonia emersonii (strain ATCC 16479 / CBS 393.64 / IMI 116815)</name>
    <dbReference type="NCBI Taxonomy" id="1408163"/>
    <lineage>
        <taxon>Eukaryota</taxon>
        <taxon>Fungi</taxon>
        <taxon>Dikarya</taxon>
        <taxon>Ascomycota</taxon>
        <taxon>Pezizomycotina</taxon>
        <taxon>Eurotiomycetes</taxon>
        <taxon>Eurotiomycetidae</taxon>
        <taxon>Eurotiales</taxon>
        <taxon>Trichocomaceae</taxon>
        <taxon>Rasamsonia</taxon>
    </lineage>
</organism>